<dbReference type="InterPro" id="IPR000792">
    <property type="entry name" value="Tscrpt_reg_LuxR_C"/>
</dbReference>
<feature type="modified residue" description="4-aspartylphosphate" evidence="3">
    <location>
        <position position="58"/>
    </location>
</feature>
<dbReference type="InterPro" id="IPR058245">
    <property type="entry name" value="NreC/VraR/RcsB-like_REC"/>
</dbReference>
<accession>A0A0P6YKU1</accession>
<evidence type="ECO:0000256" key="2">
    <source>
        <dbReference type="ARBA" id="ARBA00023125"/>
    </source>
</evidence>
<evidence type="ECO:0000256" key="3">
    <source>
        <dbReference type="PROSITE-ProRule" id="PRU00169"/>
    </source>
</evidence>
<reference evidence="6 7" key="1">
    <citation type="submission" date="2015-07" db="EMBL/GenBank/DDBJ databases">
        <title>Whole genome sequence of Thermanaerothrix daxensis DSM 23592.</title>
        <authorList>
            <person name="Hemp J."/>
            <person name="Ward L.M."/>
            <person name="Pace L.A."/>
            <person name="Fischer W.W."/>
        </authorList>
    </citation>
    <scope>NUCLEOTIDE SEQUENCE [LARGE SCALE GENOMIC DNA]</scope>
    <source>
        <strain evidence="6 7">GNS-1</strain>
    </source>
</reference>
<dbReference type="AlphaFoldDB" id="A0A0P6YKU1"/>
<dbReference type="InterPro" id="IPR039420">
    <property type="entry name" value="WalR-like"/>
</dbReference>
<dbReference type="EMBL" id="LGKO01000004">
    <property type="protein sequence ID" value="KPL83157.1"/>
    <property type="molecule type" value="Genomic_DNA"/>
</dbReference>
<sequence>MENPKVRILIADDHPVIREGLSAMLSSVEGFEVVGEAKDGQEVLDLALRLKPDVVLMDLRMPGMDGVQAMRLIHAQCESVRFIILTVYDNDEYIFEGIRAGASAYLLKDVSREELINAIREVHSGQSLLHPRITRKLLERVSSSTEAEQESTLTEREIEILRLMANGASNKQIAVRLSISSHTVKTHVSNIYQKLEVNDRAEAVAKAIRKGILQG</sequence>
<name>A0A0P6YKU1_9CHLR</name>
<dbReference type="GO" id="GO:0000160">
    <property type="term" value="P:phosphorelay signal transduction system"/>
    <property type="evidence" value="ECO:0007669"/>
    <property type="project" value="InterPro"/>
</dbReference>
<proteinExistence type="predicted"/>
<feature type="domain" description="HTH luxR-type" evidence="4">
    <location>
        <begin position="146"/>
        <end position="211"/>
    </location>
</feature>
<dbReference type="InterPro" id="IPR016032">
    <property type="entry name" value="Sig_transdc_resp-reg_C-effctor"/>
</dbReference>
<dbReference type="CDD" id="cd17535">
    <property type="entry name" value="REC_NarL-like"/>
    <property type="match status" value="1"/>
</dbReference>
<evidence type="ECO:0000259" key="5">
    <source>
        <dbReference type="PROSITE" id="PS50110"/>
    </source>
</evidence>
<evidence type="ECO:0000313" key="6">
    <source>
        <dbReference type="EMBL" id="KPL83157.1"/>
    </source>
</evidence>
<dbReference type="CDD" id="cd06170">
    <property type="entry name" value="LuxR_C_like"/>
    <property type="match status" value="1"/>
</dbReference>
<protein>
    <submittedName>
        <fullName evidence="6">LuxR family transcriptional regulator</fullName>
    </submittedName>
</protein>
<dbReference type="PROSITE" id="PS50043">
    <property type="entry name" value="HTH_LUXR_2"/>
    <property type="match status" value="1"/>
</dbReference>
<dbReference type="SMART" id="SM00448">
    <property type="entry name" value="REC"/>
    <property type="match status" value="1"/>
</dbReference>
<dbReference type="Gene3D" id="3.40.50.2300">
    <property type="match status" value="1"/>
</dbReference>
<comment type="caution">
    <text evidence="6">The sequence shown here is derived from an EMBL/GenBank/DDBJ whole genome shotgun (WGS) entry which is preliminary data.</text>
</comment>
<dbReference type="InterPro" id="IPR011006">
    <property type="entry name" value="CheY-like_superfamily"/>
</dbReference>
<feature type="domain" description="Response regulatory" evidence="5">
    <location>
        <begin position="7"/>
        <end position="123"/>
    </location>
</feature>
<evidence type="ECO:0000259" key="4">
    <source>
        <dbReference type="PROSITE" id="PS50043"/>
    </source>
</evidence>
<dbReference type="PANTHER" id="PTHR43214:SF43">
    <property type="entry name" value="TWO-COMPONENT RESPONSE REGULATOR"/>
    <property type="match status" value="1"/>
</dbReference>
<dbReference type="Proteomes" id="UP000050544">
    <property type="component" value="Unassembled WGS sequence"/>
</dbReference>
<keyword evidence="2" id="KW-0238">DNA-binding</keyword>
<dbReference type="PROSITE" id="PS00622">
    <property type="entry name" value="HTH_LUXR_1"/>
    <property type="match status" value="1"/>
</dbReference>
<dbReference type="SMART" id="SM00421">
    <property type="entry name" value="HTH_LUXR"/>
    <property type="match status" value="1"/>
</dbReference>
<keyword evidence="1 3" id="KW-0597">Phosphoprotein</keyword>
<dbReference type="SUPFAM" id="SSF52172">
    <property type="entry name" value="CheY-like"/>
    <property type="match status" value="1"/>
</dbReference>
<dbReference type="GO" id="GO:0006355">
    <property type="term" value="P:regulation of DNA-templated transcription"/>
    <property type="evidence" value="ECO:0007669"/>
    <property type="project" value="InterPro"/>
</dbReference>
<dbReference type="Pfam" id="PF00196">
    <property type="entry name" value="GerE"/>
    <property type="match status" value="1"/>
</dbReference>
<dbReference type="PRINTS" id="PR00038">
    <property type="entry name" value="HTHLUXR"/>
</dbReference>
<dbReference type="OrthoDB" id="9780153at2"/>
<organism evidence="6 7">
    <name type="scientific">Thermanaerothrix daxensis</name>
    <dbReference type="NCBI Taxonomy" id="869279"/>
    <lineage>
        <taxon>Bacteria</taxon>
        <taxon>Bacillati</taxon>
        <taxon>Chloroflexota</taxon>
        <taxon>Anaerolineae</taxon>
        <taxon>Anaerolineales</taxon>
        <taxon>Anaerolineaceae</taxon>
        <taxon>Thermanaerothrix</taxon>
    </lineage>
</organism>
<evidence type="ECO:0000256" key="1">
    <source>
        <dbReference type="ARBA" id="ARBA00022553"/>
    </source>
</evidence>
<dbReference type="InterPro" id="IPR001789">
    <property type="entry name" value="Sig_transdc_resp-reg_receiver"/>
</dbReference>
<dbReference type="GO" id="GO:0003677">
    <property type="term" value="F:DNA binding"/>
    <property type="evidence" value="ECO:0007669"/>
    <property type="project" value="UniProtKB-KW"/>
</dbReference>
<dbReference type="Pfam" id="PF00072">
    <property type="entry name" value="Response_reg"/>
    <property type="match status" value="1"/>
</dbReference>
<gene>
    <name evidence="6" type="ORF">SE15_07810</name>
</gene>
<dbReference type="RefSeq" id="WP_054521553.1">
    <property type="nucleotide sequence ID" value="NZ_LGKO01000004.1"/>
</dbReference>
<dbReference type="SUPFAM" id="SSF46894">
    <property type="entry name" value="C-terminal effector domain of the bipartite response regulators"/>
    <property type="match status" value="1"/>
</dbReference>
<dbReference type="PANTHER" id="PTHR43214">
    <property type="entry name" value="TWO-COMPONENT RESPONSE REGULATOR"/>
    <property type="match status" value="1"/>
</dbReference>
<dbReference type="PROSITE" id="PS50110">
    <property type="entry name" value="RESPONSE_REGULATORY"/>
    <property type="match status" value="1"/>
</dbReference>
<keyword evidence="7" id="KW-1185">Reference proteome</keyword>
<dbReference type="STRING" id="869279.SE15_07810"/>
<evidence type="ECO:0000313" key="7">
    <source>
        <dbReference type="Proteomes" id="UP000050544"/>
    </source>
</evidence>